<proteinExistence type="predicted"/>
<evidence type="ECO:0000256" key="1">
    <source>
        <dbReference type="SAM" id="Phobius"/>
    </source>
</evidence>
<name>A0ABT9W2J4_9BACI</name>
<comment type="caution">
    <text evidence="2">The sequence shown here is derived from an EMBL/GenBank/DDBJ whole genome shotgun (WGS) entry which is preliminary data.</text>
</comment>
<feature type="transmembrane region" description="Helical" evidence="1">
    <location>
        <begin position="140"/>
        <end position="169"/>
    </location>
</feature>
<dbReference type="Pfam" id="PF04854">
    <property type="entry name" value="DUF624"/>
    <property type="match status" value="1"/>
</dbReference>
<organism evidence="2 3">
    <name type="scientific">Caldalkalibacillus horti</name>
    <dbReference type="NCBI Taxonomy" id="77523"/>
    <lineage>
        <taxon>Bacteria</taxon>
        <taxon>Bacillati</taxon>
        <taxon>Bacillota</taxon>
        <taxon>Bacilli</taxon>
        <taxon>Bacillales</taxon>
        <taxon>Bacillaceae</taxon>
        <taxon>Caldalkalibacillus</taxon>
    </lineage>
</organism>
<feature type="transmembrane region" description="Helical" evidence="1">
    <location>
        <begin position="100"/>
        <end position="128"/>
    </location>
</feature>
<keyword evidence="3" id="KW-1185">Reference proteome</keyword>
<feature type="transmembrane region" description="Helical" evidence="1">
    <location>
        <begin position="76"/>
        <end position="94"/>
    </location>
</feature>
<keyword evidence="1" id="KW-0812">Transmembrane</keyword>
<dbReference type="EMBL" id="JAUSTY010000016">
    <property type="protein sequence ID" value="MDQ0167470.1"/>
    <property type="molecule type" value="Genomic_DNA"/>
</dbReference>
<dbReference type="Proteomes" id="UP001235840">
    <property type="component" value="Unassembled WGS sequence"/>
</dbReference>
<evidence type="ECO:0000313" key="3">
    <source>
        <dbReference type="Proteomes" id="UP001235840"/>
    </source>
</evidence>
<dbReference type="InterPro" id="IPR006938">
    <property type="entry name" value="DUF624"/>
</dbReference>
<feature type="transmembrane region" description="Helical" evidence="1">
    <location>
        <begin position="175"/>
        <end position="193"/>
    </location>
</feature>
<reference evidence="2 3" key="1">
    <citation type="submission" date="2023-07" db="EMBL/GenBank/DDBJ databases">
        <title>Genomic Encyclopedia of Type Strains, Phase IV (KMG-IV): sequencing the most valuable type-strain genomes for metagenomic binning, comparative biology and taxonomic classification.</title>
        <authorList>
            <person name="Goeker M."/>
        </authorList>
    </citation>
    <scope>NUCLEOTIDE SEQUENCE [LARGE SCALE GENOMIC DNA]</scope>
    <source>
        <strain evidence="2 3">DSM 12751</strain>
    </source>
</reference>
<accession>A0ABT9W2J4</accession>
<gene>
    <name evidence="2" type="ORF">J2S11_003395</name>
</gene>
<sequence>MASGFYRICEWIMRMAYINILWLLFTVAGLGVFGFMPATIGLFTVVRKWLMGETEVPIFRTFLDCFKQEFMTANKFALVFIVVGFVLYVDFLFLASVEGIIHTILLVGLFVAGMIYSVTLCYIIPVYVHYRLPFLQYFKSAFIIGVVNPVLTITMFVALILFVLLFLWIPGLIPFFSVSAVGLVLMHVGLLAIKNIESKKEKMKEQNIN</sequence>
<keyword evidence="1" id="KW-1133">Transmembrane helix</keyword>
<dbReference type="RefSeq" id="WP_307396401.1">
    <property type="nucleotide sequence ID" value="NZ_BAAADK010000001.1"/>
</dbReference>
<protein>
    <submittedName>
        <fullName evidence="2">Membrane protein YesL</fullName>
    </submittedName>
</protein>
<keyword evidence="1" id="KW-0472">Membrane</keyword>
<evidence type="ECO:0000313" key="2">
    <source>
        <dbReference type="EMBL" id="MDQ0167470.1"/>
    </source>
</evidence>
<feature type="transmembrane region" description="Helical" evidence="1">
    <location>
        <begin position="20"/>
        <end position="46"/>
    </location>
</feature>